<keyword evidence="1" id="KW-1133">Transmembrane helix</keyword>
<evidence type="ECO:0000256" key="1">
    <source>
        <dbReference type="SAM" id="Phobius"/>
    </source>
</evidence>
<evidence type="ECO:0000313" key="3">
    <source>
        <dbReference type="Proteomes" id="UP000253319"/>
    </source>
</evidence>
<evidence type="ECO:0000313" key="2">
    <source>
        <dbReference type="EMBL" id="RBA27861.1"/>
    </source>
</evidence>
<keyword evidence="1" id="KW-0472">Membrane</keyword>
<name>A0A365P087_9FLAO</name>
<protein>
    <submittedName>
        <fullName evidence="2">Uncharacterized protein</fullName>
    </submittedName>
</protein>
<gene>
    <name evidence="2" type="ORF">DPN68_10265</name>
</gene>
<keyword evidence="3" id="KW-1185">Reference proteome</keyword>
<dbReference type="Proteomes" id="UP000253319">
    <property type="component" value="Unassembled WGS sequence"/>
</dbReference>
<sequence length="165" mass="19694">MMHNFMSLKIKENLKIFLDKTQLRINTKQDFSWKELILYVLPAFILFFFVNIVLSILISLLILLTYFVFRVVSFIYYSEIIIDFEEKRIIKNNYRGDSLINSEILAKNIDSKNLHFKKIQRSGKIRYLLSYTSFKEISLVVIKEEEDFVKINTFVTNIILNENCN</sequence>
<accession>A0A365P087</accession>
<dbReference type="RefSeq" id="WP_113989565.1">
    <property type="nucleotide sequence ID" value="NZ_QLST01000012.1"/>
</dbReference>
<reference evidence="2 3" key="1">
    <citation type="submission" date="2018-06" db="EMBL/GenBank/DDBJ databases">
        <title>Flavobacterium tibetense sp. nov., isolated from a wetland YonghuCo on Tibetan Plateau.</title>
        <authorList>
            <person name="Xing P."/>
            <person name="Phurbu D."/>
            <person name="Lu H."/>
        </authorList>
    </citation>
    <scope>NUCLEOTIDE SEQUENCE [LARGE SCALE GENOMIC DNA]</scope>
    <source>
        <strain evidence="2 3">YH5</strain>
    </source>
</reference>
<comment type="caution">
    <text evidence="2">The sequence shown here is derived from an EMBL/GenBank/DDBJ whole genome shotgun (WGS) entry which is preliminary data.</text>
</comment>
<dbReference type="EMBL" id="QLST01000012">
    <property type="protein sequence ID" value="RBA27861.1"/>
    <property type="molecule type" value="Genomic_DNA"/>
</dbReference>
<keyword evidence="1" id="KW-0812">Transmembrane</keyword>
<proteinExistence type="predicted"/>
<feature type="transmembrane region" description="Helical" evidence="1">
    <location>
        <begin position="36"/>
        <end position="69"/>
    </location>
</feature>
<organism evidence="2 3">
    <name type="scientific">Flavobacterium tibetense</name>
    <dbReference type="NCBI Taxonomy" id="2233533"/>
    <lineage>
        <taxon>Bacteria</taxon>
        <taxon>Pseudomonadati</taxon>
        <taxon>Bacteroidota</taxon>
        <taxon>Flavobacteriia</taxon>
        <taxon>Flavobacteriales</taxon>
        <taxon>Flavobacteriaceae</taxon>
        <taxon>Flavobacterium</taxon>
    </lineage>
</organism>
<dbReference type="AlphaFoldDB" id="A0A365P087"/>